<gene>
    <name evidence="1" type="ORF">SCALOS_LOCUS3751</name>
</gene>
<evidence type="ECO:0000313" key="2">
    <source>
        <dbReference type="Proteomes" id="UP000789860"/>
    </source>
</evidence>
<evidence type="ECO:0000313" key="1">
    <source>
        <dbReference type="EMBL" id="CAG8513225.1"/>
    </source>
</evidence>
<sequence length="119" mass="13854">MQKFPQLFRRGNCGEGSINEHNILRFQCGFNIPEHCRFRIGEFVIPEIAIRIEKKTIVEIELDKCERSIFPFEFVTLESEIFGIIRVHITHTHIEHNEETSSFTSSHSSTDISTEECNV</sequence>
<organism evidence="1 2">
    <name type="scientific">Scutellospora calospora</name>
    <dbReference type="NCBI Taxonomy" id="85575"/>
    <lineage>
        <taxon>Eukaryota</taxon>
        <taxon>Fungi</taxon>
        <taxon>Fungi incertae sedis</taxon>
        <taxon>Mucoromycota</taxon>
        <taxon>Glomeromycotina</taxon>
        <taxon>Glomeromycetes</taxon>
        <taxon>Diversisporales</taxon>
        <taxon>Gigasporaceae</taxon>
        <taxon>Scutellospora</taxon>
    </lineage>
</organism>
<comment type="caution">
    <text evidence="1">The sequence shown here is derived from an EMBL/GenBank/DDBJ whole genome shotgun (WGS) entry which is preliminary data.</text>
</comment>
<reference evidence="1" key="1">
    <citation type="submission" date="2021-06" db="EMBL/GenBank/DDBJ databases">
        <authorList>
            <person name="Kallberg Y."/>
            <person name="Tangrot J."/>
            <person name="Rosling A."/>
        </authorList>
    </citation>
    <scope>NUCLEOTIDE SEQUENCE</scope>
    <source>
        <strain evidence="1">AU212A</strain>
    </source>
</reference>
<keyword evidence="2" id="KW-1185">Reference proteome</keyword>
<dbReference type="Proteomes" id="UP000789860">
    <property type="component" value="Unassembled WGS sequence"/>
</dbReference>
<name>A0ACA9L772_9GLOM</name>
<proteinExistence type="predicted"/>
<dbReference type="EMBL" id="CAJVPM010004437">
    <property type="protein sequence ID" value="CAG8513225.1"/>
    <property type="molecule type" value="Genomic_DNA"/>
</dbReference>
<accession>A0ACA9L772</accession>
<protein>
    <submittedName>
        <fullName evidence="1">1575_t:CDS:1</fullName>
    </submittedName>
</protein>